<dbReference type="InterPro" id="IPR036465">
    <property type="entry name" value="vWFA_dom_sf"/>
</dbReference>
<keyword evidence="2" id="KW-1185">Reference proteome</keyword>
<organism evidence="1 2">
    <name type="scientific">Paramuricea clavata</name>
    <name type="common">Red gorgonian</name>
    <name type="synonym">Violescent sea-whip</name>
    <dbReference type="NCBI Taxonomy" id="317549"/>
    <lineage>
        <taxon>Eukaryota</taxon>
        <taxon>Metazoa</taxon>
        <taxon>Cnidaria</taxon>
        <taxon>Anthozoa</taxon>
        <taxon>Octocorallia</taxon>
        <taxon>Malacalcyonacea</taxon>
        <taxon>Plexauridae</taxon>
        <taxon>Paramuricea</taxon>
    </lineage>
</organism>
<dbReference type="SUPFAM" id="SSF53300">
    <property type="entry name" value="vWA-like"/>
    <property type="match status" value="3"/>
</dbReference>
<feature type="non-terminal residue" evidence="1">
    <location>
        <position position="1"/>
    </location>
</feature>
<evidence type="ECO:0000313" key="1">
    <source>
        <dbReference type="EMBL" id="CAB3994133.1"/>
    </source>
</evidence>
<dbReference type="OrthoDB" id="5978196at2759"/>
<accession>A0A6S7GQW1</accession>
<comment type="caution">
    <text evidence="1">The sequence shown here is derived from an EMBL/GenBank/DDBJ whole genome shotgun (WGS) entry which is preliminary data.</text>
</comment>
<dbReference type="PROSITE" id="PS50234">
    <property type="entry name" value="VWFA"/>
    <property type="match status" value="3"/>
</dbReference>
<name>A0A6S7GQW1_PARCT</name>
<dbReference type="InterPro" id="IPR002035">
    <property type="entry name" value="VWF_A"/>
</dbReference>
<dbReference type="PANTHER" id="PTHR24020:SF20">
    <property type="entry name" value="PH DOMAIN-CONTAINING PROTEIN"/>
    <property type="match status" value="1"/>
</dbReference>
<dbReference type="CDD" id="cd01450">
    <property type="entry name" value="vWFA_subfamily_ECM"/>
    <property type="match status" value="3"/>
</dbReference>
<dbReference type="Gene3D" id="3.40.50.410">
    <property type="entry name" value="von Willebrand factor, type A domain"/>
    <property type="match status" value="3"/>
</dbReference>
<proteinExistence type="predicted"/>
<dbReference type="PRINTS" id="PR00453">
    <property type="entry name" value="VWFADOMAIN"/>
</dbReference>
<dbReference type="SMART" id="SM00327">
    <property type="entry name" value="VWA"/>
    <property type="match status" value="3"/>
</dbReference>
<reference evidence="1" key="1">
    <citation type="submission" date="2020-04" db="EMBL/GenBank/DDBJ databases">
        <authorList>
            <person name="Alioto T."/>
            <person name="Alioto T."/>
            <person name="Gomez Garrido J."/>
        </authorList>
    </citation>
    <scope>NUCLEOTIDE SEQUENCE</scope>
    <source>
        <strain evidence="1">A484AB</strain>
    </source>
</reference>
<dbReference type="PANTHER" id="PTHR24020">
    <property type="entry name" value="COLLAGEN ALPHA"/>
    <property type="match status" value="1"/>
</dbReference>
<dbReference type="InterPro" id="IPR050525">
    <property type="entry name" value="ECM_Assembly_Org"/>
</dbReference>
<dbReference type="EMBL" id="CACRXK020002398">
    <property type="protein sequence ID" value="CAB3994133.1"/>
    <property type="molecule type" value="Genomic_DNA"/>
</dbReference>
<sequence>IIPCPVTADIAFIVDSSGSIGVPNYVKTKYFVYSIANALNISSSGAHAGVVIYSEKAKRPIKFTDHTNIKSFKEAVYGLEYMQKDDNKLLEHGRTKTRIDLGLQKAHTDLFSPYYGGARPDVKKLAFILTDGQQNPKGDIPLKEAAGKLINDDIKTISIGIGQEVDEDELRAMVQYDEDVITVANFDELVDKIQNITQVACEETKFTKCRYPADIAFVLDSSTSVAYEDFEKMKGFVKTMAKLFRIFQHGSHGAVIVYGDSARVAIRMDEHFNYRGFIDAVDGLGRVGGRRRSFQAMALAENVLSNYEQGARRKVPKVLLMLTGGPESSSNDYNTLQDVTKRLHDRHTLVLAVGILPDADINKLQNLVQSSVNVFVAQSFQELSDQLVPLTNETCKNVGPGNCEAKVDIAFILDSSGSITEHEFIEAKNFVKRVAKTFEISPEKSHTALMIYSDEARIMSKFGEIGSAEDFNSKVDDLPHMRGKTRIDLALLKAGKELFTWAGGMRTRSDVIKAAIVITDGRQSPAPDGIRLDEAAAGLIVQGVKVLSIGIGDKIDQEELRMMVQDPEI</sequence>
<gene>
    <name evidence="1" type="ORF">PACLA_8A069436</name>
</gene>
<dbReference type="AlphaFoldDB" id="A0A6S7GQW1"/>
<dbReference type="Proteomes" id="UP001152795">
    <property type="component" value="Unassembled WGS sequence"/>
</dbReference>
<evidence type="ECO:0000313" key="2">
    <source>
        <dbReference type="Proteomes" id="UP001152795"/>
    </source>
</evidence>
<protein>
    <submittedName>
        <fullName evidence="1">Uncharacterized protein</fullName>
    </submittedName>
</protein>
<dbReference type="Pfam" id="PF00092">
    <property type="entry name" value="VWA"/>
    <property type="match status" value="3"/>
</dbReference>